<dbReference type="KEGG" id="uvi:66065484"/>
<feature type="compositionally biased region" description="Basic and acidic residues" evidence="1">
    <location>
        <begin position="17"/>
        <end position="29"/>
    </location>
</feature>
<name>A0A8E5HRT2_USTVR</name>
<evidence type="ECO:0000313" key="3">
    <source>
        <dbReference type="Proteomes" id="UP000027002"/>
    </source>
</evidence>
<evidence type="ECO:0000256" key="1">
    <source>
        <dbReference type="SAM" id="MobiDB-lite"/>
    </source>
</evidence>
<organism evidence="2 3">
    <name type="scientific">Ustilaginoidea virens</name>
    <name type="common">Rice false smut fungus</name>
    <name type="synonym">Villosiclava virens</name>
    <dbReference type="NCBI Taxonomy" id="1159556"/>
    <lineage>
        <taxon>Eukaryota</taxon>
        <taxon>Fungi</taxon>
        <taxon>Dikarya</taxon>
        <taxon>Ascomycota</taxon>
        <taxon>Pezizomycotina</taxon>
        <taxon>Sordariomycetes</taxon>
        <taxon>Hypocreomycetidae</taxon>
        <taxon>Hypocreales</taxon>
        <taxon>Clavicipitaceae</taxon>
        <taxon>Ustilaginoidea</taxon>
    </lineage>
</organism>
<dbReference type="AlphaFoldDB" id="A0A8E5HRT2"/>
<gene>
    <name evidence="2" type="ORF">UV8b_04706</name>
</gene>
<feature type="region of interest" description="Disordered" evidence="1">
    <location>
        <begin position="1"/>
        <end position="38"/>
    </location>
</feature>
<accession>A0A8E5HRT2</accession>
<protein>
    <submittedName>
        <fullName evidence="2">Uncharacterized protein</fullName>
    </submittedName>
</protein>
<dbReference type="Proteomes" id="UP000027002">
    <property type="component" value="Chromosome 4"/>
</dbReference>
<sequence length="269" mass="29395">MTPNSTDGPIQPIQRRKAAERPHEPHTSSEKPTPLNDEHELQRFCPAGVEEIDDVSTSREGLGNGTPWASSATSFSVTLPLQASTESFVHVPASPLLMPLGRGVARSTQASHSAAGFKVHANSTAGSIAFWQRILGRKRHHVPTAVPACDETCRSRCCILIRRHGHANDGMLNSFPAMAGRQSLEFHITARLVAAYNLASARARRAAHLGLWLVIRWFGYSMPSPKHVIVQGFHRNGTPKWMAGPTHTMYMLGFPCVPLFCSSGTSYLL</sequence>
<dbReference type="EMBL" id="CP072756">
    <property type="protein sequence ID" value="QUC20465.1"/>
    <property type="molecule type" value="Genomic_DNA"/>
</dbReference>
<reference evidence="2" key="1">
    <citation type="submission" date="2020-03" db="EMBL/GenBank/DDBJ databases">
        <title>A mixture of massive structural variations and highly conserved coding sequences in Ustilaginoidea virens genome.</title>
        <authorList>
            <person name="Zhang K."/>
            <person name="Zhao Z."/>
            <person name="Zhang Z."/>
            <person name="Li Y."/>
            <person name="Hsiang T."/>
            <person name="Sun W."/>
        </authorList>
    </citation>
    <scope>NUCLEOTIDE SEQUENCE</scope>
    <source>
        <strain evidence="2">UV-8b</strain>
    </source>
</reference>
<dbReference type="RefSeq" id="XP_042998138.1">
    <property type="nucleotide sequence ID" value="XM_043142204.1"/>
</dbReference>
<keyword evidence="3" id="KW-1185">Reference proteome</keyword>
<evidence type="ECO:0000313" key="2">
    <source>
        <dbReference type="EMBL" id="QUC20465.1"/>
    </source>
</evidence>
<proteinExistence type="predicted"/>
<dbReference type="GeneID" id="66065484"/>